<comment type="caution">
    <text evidence="2">The sequence shown here is derived from an EMBL/GenBank/DDBJ whole genome shotgun (WGS) entry which is preliminary data.</text>
</comment>
<dbReference type="Pfam" id="PF13830">
    <property type="entry name" value="DUF4192"/>
    <property type="match status" value="1"/>
</dbReference>
<evidence type="ECO:0000313" key="3">
    <source>
        <dbReference type="Proteomes" id="UP001596484"/>
    </source>
</evidence>
<gene>
    <name evidence="2" type="ORF">ACFQS9_19740</name>
</gene>
<sequence>MATIHPDPPERPTNPAVLPDVGPVRIDDPGDLIAAIPAMLGFRPTGSLVLVCLDCRDGPFLVRAVMRHGLPDGAVGPLDREAIERMSLVCAREEIDAVVAVIVDEARARGMHNALADELDLHLVDHGVELLAVHVVPAIDVGRPWHGLFGDPRRGLLPDPVSSGVAVAQVLGGRAIRSSRQELEAVVARDPNRDRARLTELLRERPALRTSPRDQLELVLTRIAALSSGERPDDREIVDLARALSTPRVRDALLSLTVTAEADAAEQLWILLTRALPDPERAEPATLLGYSAYARGDGPLAGVALVAALESNPRHRLAGMLDAALQSGIRPDAVSELAFTGFEESAKLGVRMPPPVGGG</sequence>
<dbReference type="Proteomes" id="UP001596484">
    <property type="component" value="Unassembled WGS sequence"/>
</dbReference>
<feature type="region of interest" description="Disordered" evidence="1">
    <location>
        <begin position="1"/>
        <end position="21"/>
    </location>
</feature>
<dbReference type="EMBL" id="JBHTCS010000024">
    <property type="protein sequence ID" value="MFC7450135.1"/>
    <property type="molecule type" value="Genomic_DNA"/>
</dbReference>
<dbReference type="RefSeq" id="WP_378407770.1">
    <property type="nucleotide sequence ID" value="NZ_JBHTCS010000024.1"/>
</dbReference>
<proteinExistence type="predicted"/>
<name>A0ABW2S1Y1_9NOCA</name>
<protein>
    <submittedName>
        <fullName evidence="2">DUF4192 domain-containing protein</fullName>
    </submittedName>
</protein>
<keyword evidence="3" id="KW-1185">Reference proteome</keyword>
<organism evidence="2 3">
    <name type="scientific">Rhodococcus daqingensis</name>
    <dbReference type="NCBI Taxonomy" id="2479363"/>
    <lineage>
        <taxon>Bacteria</taxon>
        <taxon>Bacillati</taxon>
        <taxon>Actinomycetota</taxon>
        <taxon>Actinomycetes</taxon>
        <taxon>Mycobacteriales</taxon>
        <taxon>Nocardiaceae</taxon>
        <taxon>Rhodococcus</taxon>
    </lineage>
</organism>
<evidence type="ECO:0000256" key="1">
    <source>
        <dbReference type="SAM" id="MobiDB-lite"/>
    </source>
</evidence>
<reference evidence="3" key="1">
    <citation type="journal article" date="2019" name="Int. J. Syst. Evol. Microbiol.">
        <title>The Global Catalogue of Microorganisms (GCM) 10K type strain sequencing project: providing services to taxonomists for standard genome sequencing and annotation.</title>
        <authorList>
            <consortium name="The Broad Institute Genomics Platform"/>
            <consortium name="The Broad Institute Genome Sequencing Center for Infectious Disease"/>
            <person name="Wu L."/>
            <person name="Ma J."/>
        </authorList>
    </citation>
    <scope>NUCLEOTIDE SEQUENCE [LARGE SCALE GENOMIC DNA]</scope>
    <source>
        <strain evidence="3">ICMP 19430</strain>
    </source>
</reference>
<accession>A0ABW2S1Y1</accession>
<evidence type="ECO:0000313" key="2">
    <source>
        <dbReference type="EMBL" id="MFC7450135.1"/>
    </source>
</evidence>
<dbReference type="InterPro" id="IPR025447">
    <property type="entry name" value="DUF4192"/>
</dbReference>